<dbReference type="EMBL" id="HBGG01023229">
    <property type="protein sequence ID" value="CAD9209831.1"/>
    <property type="molecule type" value="Transcribed_RNA"/>
</dbReference>
<evidence type="ECO:0000256" key="10">
    <source>
        <dbReference type="ARBA" id="ARBA00023180"/>
    </source>
</evidence>
<evidence type="ECO:0000256" key="2">
    <source>
        <dbReference type="ARBA" id="ARBA00006003"/>
    </source>
</evidence>
<keyword evidence="9" id="KW-0472">Membrane</keyword>
<dbReference type="InterPro" id="IPR050943">
    <property type="entry name" value="Glycosyltr_29_Sialyltrsf"/>
</dbReference>
<dbReference type="InterPro" id="IPR038578">
    <property type="entry name" value="GT29-like_sf"/>
</dbReference>
<dbReference type="Gene3D" id="3.90.1480.20">
    <property type="entry name" value="Glycosyl transferase family 29"/>
    <property type="match status" value="1"/>
</dbReference>
<sequence>MVVHSEWLFQLLRRQIQASTREVYHSKAMSGWYATMLALQVCGRTDVYGFSPFVADEGHWHGRYHYFDTDIQPALQSHSFDMAYAALREISLYPCSKISLAVHLDN</sequence>
<keyword evidence="3" id="KW-0328">Glycosyltransferase</keyword>
<protein>
    <submittedName>
        <fullName evidence="11">Uncharacterized protein</fullName>
    </submittedName>
</protein>
<evidence type="ECO:0000256" key="3">
    <source>
        <dbReference type="ARBA" id="ARBA00022676"/>
    </source>
</evidence>
<dbReference type="GO" id="GO:0000139">
    <property type="term" value="C:Golgi membrane"/>
    <property type="evidence" value="ECO:0007669"/>
    <property type="project" value="UniProtKB-SubCell"/>
</dbReference>
<evidence type="ECO:0000256" key="1">
    <source>
        <dbReference type="ARBA" id="ARBA00004323"/>
    </source>
</evidence>
<reference evidence="11" key="1">
    <citation type="submission" date="2021-01" db="EMBL/GenBank/DDBJ databases">
        <authorList>
            <person name="Corre E."/>
            <person name="Pelletier E."/>
            <person name="Niang G."/>
            <person name="Scheremetjew M."/>
            <person name="Finn R."/>
            <person name="Kale V."/>
            <person name="Holt S."/>
            <person name="Cochrane G."/>
            <person name="Meng A."/>
            <person name="Brown T."/>
            <person name="Cohen L."/>
        </authorList>
    </citation>
    <scope>NUCLEOTIDE SEQUENCE</scope>
    <source>
        <strain evidence="11">PLY429</strain>
    </source>
</reference>
<keyword evidence="5" id="KW-0812">Transmembrane</keyword>
<dbReference type="AlphaFoldDB" id="A0A7S1SV07"/>
<evidence type="ECO:0000313" key="11">
    <source>
        <dbReference type="EMBL" id="CAD9209831.1"/>
    </source>
</evidence>
<evidence type="ECO:0000256" key="4">
    <source>
        <dbReference type="ARBA" id="ARBA00022679"/>
    </source>
</evidence>
<evidence type="ECO:0000256" key="7">
    <source>
        <dbReference type="ARBA" id="ARBA00022989"/>
    </source>
</evidence>
<comment type="similarity">
    <text evidence="2">Belongs to the glycosyltransferase 29 family.</text>
</comment>
<dbReference type="PANTHER" id="PTHR11987:SF36">
    <property type="entry name" value="SIA-ALPHA-2,3-GAL-BETA-1,4-GLCNAC-R:ALPHA 2,8-SIALYLTRANSFERASE"/>
    <property type="match status" value="1"/>
</dbReference>
<evidence type="ECO:0000256" key="9">
    <source>
        <dbReference type="ARBA" id="ARBA00023136"/>
    </source>
</evidence>
<evidence type="ECO:0000256" key="5">
    <source>
        <dbReference type="ARBA" id="ARBA00022692"/>
    </source>
</evidence>
<organism evidence="11">
    <name type="scientific">Tetraselmis chuii</name>
    <dbReference type="NCBI Taxonomy" id="63592"/>
    <lineage>
        <taxon>Eukaryota</taxon>
        <taxon>Viridiplantae</taxon>
        <taxon>Chlorophyta</taxon>
        <taxon>core chlorophytes</taxon>
        <taxon>Chlorodendrophyceae</taxon>
        <taxon>Chlorodendrales</taxon>
        <taxon>Chlorodendraceae</taxon>
        <taxon>Tetraselmis</taxon>
    </lineage>
</organism>
<keyword evidence="4" id="KW-0808">Transferase</keyword>
<name>A0A7S1SV07_9CHLO</name>
<keyword evidence="10" id="KW-0325">Glycoprotein</keyword>
<evidence type="ECO:0000256" key="8">
    <source>
        <dbReference type="ARBA" id="ARBA00023034"/>
    </source>
</evidence>
<dbReference type="PANTHER" id="PTHR11987">
    <property type="entry name" value="ALPHA-2,8-SIALYLTRANSFERASE"/>
    <property type="match status" value="1"/>
</dbReference>
<dbReference type="Pfam" id="PF00777">
    <property type="entry name" value="Glyco_transf_29"/>
    <property type="match status" value="1"/>
</dbReference>
<keyword evidence="6" id="KW-0735">Signal-anchor</keyword>
<comment type="subcellular location">
    <subcellularLocation>
        <location evidence="1">Golgi apparatus membrane</location>
        <topology evidence="1">Single-pass type II membrane protein</topology>
    </subcellularLocation>
</comment>
<evidence type="ECO:0000256" key="6">
    <source>
        <dbReference type="ARBA" id="ARBA00022968"/>
    </source>
</evidence>
<dbReference type="InterPro" id="IPR001675">
    <property type="entry name" value="Glyco_trans_29"/>
</dbReference>
<gene>
    <name evidence="11" type="ORF">TCHU04912_LOCUS12070</name>
</gene>
<keyword evidence="8" id="KW-0333">Golgi apparatus</keyword>
<keyword evidence="7" id="KW-1133">Transmembrane helix</keyword>
<accession>A0A7S1SV07</accession>
<dbReference type="GO" id="GO:0008373">
    <property type="term" value="F:sialyltransferase activity"/>
    <property type="evidence" value="ECO:0007669"/>
    <property type="project" value="InterPro"/>
</dbReference>
<proteinExistence type="inferred from homology"/>